<evidence type="ECO:0000313" key="3">
    <source>
        <dbReference type="Proteomes" id="UP000597444"/>
    </source>
</evidence>
<organism evidence="2 3">
    <name type="scientific">Reticulibacter mediterranei</name>
    <dbReference type="NCBI Taxonomy" id="2778369"/>
    <lineage>
        <taxon>Bacteria</taxon>
        <taxon>Bacillati</taxon>
        <taxon>Chloroflexota</taxon>
        <taxon>Ktedonobacteria</taxon>
        <taxon>Ktedonobacterales</taxon>
        <taxon>Reticulibacteraceae</taxon>
        <taxon>Reticulibacter</taxon>
    </lineage>
</organism>
<proteinExistence type="predicted"/>
<reference evidence="2" key="1">
    <citation type="submission" date="2020-10" db="EMBL/GenBank/DDBJ databases">
        <title>Taxonomic study of unclassified bacteria belonging to the class Ktedonobacteria.</title>
        <authorList>
            <person name="Yabe S."/>
            <person name="Wang C.M."/>
            <person name="Zheng Y."/>
            <person name="Sakai Y."/>
            <person name="Cavaletti L."/>
            <person name="Monciardini P."/>
            <person name="Donadio S."/>
        </authorList>
    </citation>
    <scope>NUCLEOTIDE SEQUENCE</scope>
    <source>
        <strain evidence="2">ID150040</strain>
    </source>
</reference>
<dbReference type="EMBL" id="BNJK01000002">
    <property type="protein sequence ID" value="GHO97778.1"/>
    <property type="molecule type" value="Genomic_DNA"/>
</dbReference>
<feature type="compositionally biased region" description="Basic and acidic residues" evidence="1">
    <location>
        <begin position="1"/>
        <end position="23"/>
    </location>
</feature>
<evidence type="ECO:0000313" key="2">
    <source>
        <dbReference type="EMBL" id="GHO97778.1"/>
    </source>
</evidence>
<dbReference type="Proteomes" id="UP000597444">
    <property type="component" value="Unassembled WGS sequence"/>
</dbReference>
<feature type="region of interest" description="Disordered" evidence="1">
    <location>
        <begin position="1"/>
        <end position="28"/>
    </location>
</feature>
<keyword evidence="3" id="KW-1185">Reference proteome</keyword>
<sequence length="322" mass="36993">MPRRNRESSRPQEGESSQREGVRENQNQTRLVQIDGVLFVPHLATEGSSQPGGTPVSDFPRHLELSLRGGGDDKKLSNRLGDIAKTTFKGITEKSIDKKTRKRMDQIQTRLDLLLRKFEDLVTASKSHYDVAEREINDFYASYPCVPLRNKQIKRIKELHDGIASKQFRKEWEEITGRQNKEKKLKDSVLGNYLTERENSLNRWELWVANLEARNDGGWTGLVIWWQNLRAELADARPLEYKQYQQEQQRVQDRLDWQYAQETGGVAVPHGYRYEDYYNAGTLGQGPSTVIPAYVRGSADYPASAEEEVLPDYDDLGDIYGA</sequence>
<protein>
    <submittedName>
        <fullName evidence="2">Uncharacterized protein</fullName>
    </submittedName>
</protein>
<evidence type="ECO:0000256" key="1">
    <source>
        <dbReference type="SAM" id="MobiDB-lite"/>
    </source>
</evidence>
<name>A0A8J3N6P1_9CHLR</name>
<dbReference type="AlphaFoldDB" id="A0A8J3N6P1"/>
<accession>A0A8J3N6P1</accession>
<comment type="caution">
    <text evidence="2">The sequence shown here is derived from an EMBL/GenBank/DDBJ whole genome shotgun (WGS) entry which is preliminary data.</text>
</comment>
<dbReference type="RefSeq" id="WP_220208559.1">
    <property type="nucleotide sequence ID" value="NZ_BNJK01000002.1"/>
</dbReference>
<gene>
    <name evidence="2" type="ORF">KSF_078260</name>
</gene>